<organism evidence="2 3">
    <name type="scientific">Agathobacter ruminis</name>
    <dbReference type="NCBI Taxonomy" id="1712665"/>
    <lineage>
        <taxon>Bacteria</taxon>
        <taxon>Bacillati</taxon>
        <taxon>Bacillota</taxon>
        <taxon>Clostridia</taxon>
        <taxon>Lachnospirales</taxon>
        <taxon>Lachnospiraceae</taxon>
        <taxon>Agathobacter</taxon>
    </lineage>
</organism>
<evidence type="ECO:0000313" key="2">
    <source>
        <dbReference type="EMBL" id="PHU37040.1"/>
    </source>
</evidence>
<keyword evidence="1" id="KW-0812">Transmembrane</keyword>
<reference evidence="2 3" key="2">
    <citation type="submission" date="2017-10" db="EMBL/GenBank/DDBJ databases">
        <authorList>
            <person name="Banno H."/>
            <person name="Chua N.-H."/>
        </authorList>
    </citation>
    <scope>NUCLEOTIDE SEQUENCE [LARGE SCALE GENOMIC DNA]</scope>
    <source>
        <strain evidence="2 3">JK623</strain>
    </source>
</reference>
<feature type="transmembrane region" description="Helical" evidence="1">
    <location>
        <begin position="187"/>
        <end position="211"/>
    </location>
</feature>
<evidence type="ECO:0000256" key="1">
    <source>
        <dbReference type="SAM" id="Phobius"/>
    </source>
</evidence>
<dbReference type="Proteomes" id="UP000224563">
    <property type="component" value="Unassembled WGS sequence"/>
</dbReference>
<dbReference type="EMBL" id="PDYG01000087">
    <property type="protein sequence ID" value="PHU37040.1"/>
    <property type="molecule type" value="Genomic_DNA"/>
</dbReference>
<accession>A0A2G3E1L3</accession>
<proteinExistence type="predicted"/>
<feature type="transmembrane region" description="Helical" evidence="1">
    <location>
        <begin position="30"/>
        <end position="53"/>
    </location>
</feature>
<gene>
    <name evidence="2" type="ORF">CSX02_10120</name>
</gene>
<name>A0A2G3E1L3_9FIRM</name>
<keyword evidence="1" id="KW-1133">Transmembrane helix</keyword>
<keyword evidence="1" id="KW-0472">Membrane</keyword>
<evidence type="ECO:0000313" key="3">
    <source>
        <dbReference type="Proteomes" id="UP000224563"/>
    </source>
</evidence>
<feature type="transmembrane region" description="Helical" evidence="1">
    <location>
        <begin position="333"/>
        <end position="357"/>
    </location>
</feature>
<dbReference type="AlphaFoldDB" id="A0A2G3E1L3"/>
<feature type="transmembrane region" description="Helical" evidence="1">
    <location>
        <begin position="155"/>
        <end position="180"/>
    </location>
</feature>
<feature type="transmembrane region" description="Helical" evidence="1">
    <location>
        <begin position="369"/>
        <end position="390"/>
    </location>
</feature>
<keyword evidence="3" id="KW-1185">Reference proteome</keyword>
<feature type="transmembrane region" description="Helical" evidence="1">
    <location>
        <begin position="118"/>
        <end position="149"/>
    </location>
</feature>
<comment type="caution">
    <text evidence="2">The sequence shown here is derived from an EMBL/GenBank/DDBJ whole genome shotgun (WGS) entry which is preliminary data.</text>
</comment>
<sequence length="656" mass="75272">MKWEEQIMKSKKSYFNPTIFKKNIASYWPVWGSFLAIIVMLMPIHIGLLFTMAEYRETEQLRRAAMIEAVYDCLHPGFMISLCTVWSLLSAIVVFQYLNHARNAYMMHAFPVTRKELLITNVVSGLTMMIGPELIVFIASVLLCAGYHVPVMLPLLQWFISAVIISVFLFSLATFCVFMAGNSIAVVFYYLFFNIAYEIIYYVLSLFRMVFAYGLPLSSFDFSAQKPMDFLSPIVFMWQKLSARAVYSAGDLEYTMSSIQYEGLGYIIGFLLIALCFFVLSWFMYKKRKIEYAGDMVAIPFMRPVMRWTIGIGFGATFAITLFIVLLEVDICLNYPTIFAIFMVGGMLAFCITQMLIARSFRIFKKRLCVEMLGFAGALVLAFLGARGMAGIQERYIPSVDNIEQATCLLDYTLCYDNEDEGLQFVVDLQKYILDHKSVLQDRVAENIATDSEEYYVNLEYRLKNGNRISRQYSLNMQSQEAAYVLEMIRTEESKTENLMQNGLGMKTLSRSNLTGAVFQDYLEDEGETVGFRGENDEFAKQLYDAVIRDYEEGNMQPYIYWGFQLDGNVPMESTYADSIEFNFLIPKPQYEKIKESIWELQVDYDYEFGLQADGSCIATKNITFGPRCTNIINCLEVYGFIRDENDLTISGEIGQ</sequence>
<protein>
    <submittedName>
        <fullName evidence="2">Uncharacterized protein</fullName>
    </submittedName>
</protein>
<feature type="transmembrane region" description="Helical" evidence="1">
    <location>
        <begin position="78"/>
        <end position="98"/>
    </location>
</feature>
<feature type="transmembrane region" description="Helical" evidence="1">
    <location>
        <begin position="264"/>
        <end position="285"/>
    </location>
</feature>
<reference evidence="2 3" key="1">
    <citation type="submission" date="2017-10" db="EMBL/GenBank/DDBJ databases">
        <title>Resolving the taxonomy of Roseburia spp., Eubacterium rectale and Agathobacter spp. through phylogenomic analysis.</title>
        <authorList>
            <person name="Sheridan P.O."/>
            <person name="Walker A.W."/>
            <person name="Duncan S.H."/>
            <person name="Scott K.P."/>
            <person name="Toole P.W.O."/>
            <person name="Luis P."/>
            <person name="Flint H.J."/>
        </authorList>
    </citation>
    <scope>NUCLEOTIDE SEQUENCE [LARGE SCALE GENOMIC DNA]</scope>
    <source>
        <strain evidence="2 3">JK623</strain>
    </source>
</reference>
<feature type="transmembrane region" description="Helical" evidence="1">
    <location>
        <begin position="305"/>
        <end position="327"/>
    </location>
</feature>